<organism evidence="4 5">
    <name type="scientific">Myroides odoratimimus</name>
    <dbReference type="NCBI Taxonomy" id="76832"/>
    <lineage>
        <taxon>Bacteria</taxon>
        <taxon>Pseudomonadati</taxon>
        <taxon>Bacteroidota</taxon>
        <taxon>Flavobacteriia</taxon>
        <taxon>Flavobacteriales</taxon>
        <taxon>Flavobacteriaceae</taxon>
        <taxon>Myroides</taxon>
    </lineage>
</organism>
<comment type="subcellular location">
    <subcellularLocation>
        <location evidence="3">Cytoplasm</location>
    </subcellularLocation>
</comment>
<dbReference type="Proteomes" id="UP000069030">
    <property type="component" value="Chromosome"/>
</dbReference>
<dbReference type="GO" id="GO:0005737">
    <property type="term" value="C:cytoplasm"/>
    <property type="evidence" value="ECO:0007669"/>
    <property type="project" value="UniProtKB-SubCell"/>
</dbReference>
<comment type="subunit">
    <text evidence="3">UreD, UreF and UreG form a complex that acts as a GTP-hydrolysis-dependent molecular chaperone, activating the urease apoprotein by helping to assemble the nickel containing metallocenter of UreC. The UreE protein probably delivers the nickel.</text>
</comment>
<protein>
    <recommendedName>
        <fullName evidence="3">Urease accessory protein UreD</fullName>
    </recommendedName>
</protein>
<keyword evidence="3" id="KW-0963">Cytoplasm</keyword>
<gene>
    <name evidence="3" type="primary">ureD</name>
    <name evidence="4" type="ORF">AS202_17925</name>
</gene>
<dbReference type="Pfam" id="PF01774">
    <property type="entry name" value="UreD"/>
    <property type="match status" value="1"/>
</dbReference>
<comment type="function">
    <text evidence="3">Required for maturation of urease via the functional incorporation of the urease nickel metallocenter.</text>
</comment>
<evidence type="ECO:0000313" key="5">
    <source>
        <dbReference type="Proteomes" id="UP000069030"/>
    </source>
</evidence>
<sequence length="262" mass="30223">MISSLDIRVEQREGASYLKDAYVTQPFRIVPVGQYKRDKAAYLMIMSSSPGLLDNDDHRISIHLAKYTKLQLQTQAYQRLFHMKNKSMQTAVIDMKKGSAFAYVPHPVVPQSSSTFISRNKVEMKEDCHFLLSDIITCGRKLSGEEFEYNHFQNLTEIYVEGKLKVKDNVLLQPDLMPIKEIGILEGYTHQGTLIYYNTANVSVLEYIEFFYKQYGEKEGIEFGISLLEGDGFMIRVLGQGAEKLFNIFQTIQQKLWDELFL</sequence>
<dbReference type="eggNOG" id="COG0829">
    <property type="taxonomic scope" value="Bacteria"/>
</dbReference>
<dbReference type="InterPro" id="IPR002669">
    <property type="entry name" value="UreD"/>
</dbReference>
<comment type="similarity">
    <text evidence="1 3">Belongs to the UreD family.</text>
</comment>
<keyword evidence="3" id="KW-0996">Nickel insertion</keyword>
<dbReference type="AlphaFoldDB" id="A0A0S7EBH1"/>
<name>A0A0S7EBH1_9FLAO</name>
<dbReference type="KEGG" id="mod:AS202_17925"/>
<dbReference type="RefSeq" id="WP_058699808.1">
    <property type="nucleotide sequence ID" value="NZ_BCMQ01000016.1"/>
</dbReference>
<keyword evidence="2 3" id="KW-0143">Chaperone</keyword>
<evidence type="ECO:0000256" key="1">
    <source>
        <dbReference type="ARBA" id="ARBA00007177"/>
    </source>
</evidence>
<dbReference type="EMBL" id="CP013690">
    <property type="protein sequence ID" value="ALU27908.1"/>
    <property type="molecule type" value="Genomic_DNA"/>
</dbReference>
<dbReference type="GO" id="GO:0016151">
    <property type="term" value="F:nickel cation binding"/>
    <property type="evidence" value="ECO:0007669"/>
    <property type="project" value="UniProtKB-UniRule"/>
</dbReference>
<dbReference type="HAMAP" id="MF_01384">
    <property type="entry name" value="UreD"/>
    <property type="match status" value="1"/>
</dbReference>
<reference evidence="4 5" key="1">
    <citation type="journal article" date="2016" name="J. Zhejiang Univ. Sci. B">
        <title>Antibiotic resistance mechanisms of Myroides sp.</title>
        <authorList>
            <person name="Hu S."/>
            <person name="Yuan S."/>
            <person name="Qu H."/>
            <person name="Jiang T."/>
            <person name="Zhou Y."/>
            <person name="Wang M."/>
            <person name="Ming D."/>
        </authorList>
    </citation>
    <scope>NUCLEOTIDE SEQUENCE [LARGE SCALE GENOMIC DNA]</scope>
    <source>
        <strain evidence="4 5">PR63039</strain>
    </source>
</reference>
<evidence type="ECO:0000313" key="4">
    <source>
        <dbReference type="EMBL" id="ALU27908.1"/>
    </source>
</evidence>
<evidence type="ECO:0000256" key="3">
    <source>
        <dbReference type="HAMAP-Rule" id="MF_01384"/>
    </source>
</evidence>
<evidence type="ECO:0000256" key="2">
    <source>
        <dbReference type="ARBA" id="ARBA00023186"/>
    </source>
</evidence>
<proteinExistence type="inferred from homology"/>
<dbReference type="PANTHER" id="PTHR33643:SF1">
    <property type="entry name" value="UREASE ACCESSORY PROTEIN D"/>
    <property type="match status" value="1"/>
</dbReference>
<dbReference type="PANTHER" id="PTHR33643">
    <property type="entry name" value="UREASE ACCESSORY PROTEIN D"/>
    <property type="match status" value="1"/>
</dbReference>
<accession>A0A0S7EBH1</accession>